<sequence>MMKIALCGVLCLCFFTACEVQIDNPLEIVSGEYHTIKEGSHSSNPIPEKFEDNELSFTALFDSSAVYSSVDEANQADINKLMGFSDCGAHHHENSARFGWRWFDDELQVFAYCYAGGVRSYEFITSVELNETNEYKITAANDKYFFTVNGKHEVEMERGGNCTESSNYLLFPYFGGDETAPHDITVRIIK</sequence>
<accession>A0A937K284</accession>
<dbReference type="PROSITE" id="PS51257">
    <property type="entry name" value="PROKAR_LIPOPROTEIN"/>
    <property type="match status" value="1"/>
</dbReference>
<dbReference type="AlphaFoldDB" id="A0A937K284"/>
<feature type="signal peptide" evidence="1">
    <location>
        <begin position="1"/>
        <end position="22"/>
    </location>
</feature>
<dbReference type="Proteomes" id="UP000659388">
    <property type="component" value="Unassembled WGS sequence"/>
</dbReference>
<protein>
    <submittedName>
        <fullName evidence="2">Uncharacterized protein</fullName>
    </submittedName>
</protein>
<reference evidence="2" key="1">
    <citation type="submission" date="2021-01" db="EMBL/GenBank/DDBJ databases">
        <title>Fulvivirga kasyanovii gen. nov., sp nov., a novel member of the phylum Bacteroidetes isolated from seawater in a mussel farm.</title>
        <authorList>
            <person name="Zhao L.-H."/>
            <person name="Wang Z.-J."/>
        </authorList>
    </citation>
    <scope>NUCLEOTIDE SEQUENCE</scope>
    <source>
        <strain evidence="2">2943</strain>
    </source>
</reference>
<name>A0A937K284_9BACT</name>
<evidence type="ECO:0000313" key="2">
    <source>
        <dbReference type="EMBL" id="MBL3658301.1"/>
    </source>
</evidence>
<keyword evidence="1" id="KW-0732">Signal</keyword>
<organism evidence="2 3">
    <name type="scientific">Fulvivirga sediminis</name>
    <dbReference type="NCBI Taxonomy" id="2803949"/>
    <lineage>
        <taxon>Bacteria</taxon>
        <taxon>Pseudomonadati</taxon>
        <taxon>Bacteroidota</taxon>
        <taxon>Cytophagia</taxon>
        <taxon>Cytophagales</taxon>
        <taxon>Fulvivirgaceae</taxon>
        <taxon>Fulvivirga</taxon>
    </lineage>
</organism>
<keyword evidence="3" id="KW-1185">Reference proteome</keyword>
<feature type="chain" id="PRO_5037022794" evidence="1">
    <location>
        <begin position="23"/>
        <end position="190"/>
    </location>
</feature>
<comment type="caution">
    <text evidence="2">The sequence shown here is derived from an EMBL/GenBank/DDBJ whole genome shotgun (WGS) entry which is preliminary data.</text>
</comment>
<gene>
    <name evidence="2" type="ORF">JL102_19270</name>
</gene>
<evidence type="ECO:0000313" key="3">
    <source>
        <dbReference type="Proteomes" id="UP000659388"/>
    </source>
</evidence>
<proteinExistence type="predicted"/>
<dbReference type="RefSeq" id="WP_202246097.1">
    <property type="nucleotide sequence ID" value="NZ_JAESIY010000012.1"/>
</dbReference>
<evidence type="ECO:0000256" key="1">
    <source>
        <dbReference type="SAM" id="SignalP"/>
    </source>
</evidence>
<dbReference type="EMBL" id="JAESIY010000012">
    <property type="protein sequence ID" value="MBL3658301.1"/>
    <property type="molecule type" value="Genomic_DNA"/>
</dbReference>